<dbReference type="InterPro" id="IPR023845">
    <property type="entry name" value="DUF3817_TM"/>
</dbReference>
<keyword evidence="3 6" id="KW-0812">Transmembrane</keyword>
<dbReference type="PANTHER" id="PTHR40077">
    <property type="entry name" value="MEMBRANE PROTEIN-RELATED"/>
    <property type="match status" value="1"/>
</dbReference>
<evidence type="ECO:0000256" key="1">
    <source>
        <dbReference type="ARBA" id="ARBA00004651"/>
    </source>
</evidence>
<keyword evidence="5 6" id="KW-0472">Membrane</keyword>
<dbReference type="EMBL" id="BSUJ01000001">
    <property type="protein sequence ID" value="GMA21467.1"/>
    <property type="molecule type" value="Genomic_DNA"/>
</dbReference>
<keyword evidence="9" id="KW-1185">Reference proteome</keyword>
<evidence type="ECO:0000256" key="5">
    <source>
        <dbReference type="ARBA" id="ARBA00023136"/>
    </source>
</evidence>
<dbReference type="RefSeq" id="WP_241443398.1">
    <property type="nucleotide sequence ID" value="NZ_BSUJ01000001.1"/>
</dbReference>
<comment type="subcellular location">
    <subcellularLocation>
        <location evidence="1">Cell membrane</location>
        <topology evidence="1">Multi-pass membrane protein</topology>
    </subcellularLocation>
</comment>
<feature type="domain" description="DUF3817" evidence="7">
    <location>
        <begin position="10"/>
        <end position="96"/>
    </location>
</feature>
<evidence type="ECO:0000313" key="8">
    <source>
        <dbReference type="EMBL" id="GMA21467.1"/>
    </source>
</evidence>
<accession>A0ABQ6HU22</accession>
<dbReference type="PANTHER" id="PTHR40077:SF1">
    <property type="entry name" value="MEMBRANE PROTEIN"/>
    <property type="match status" value="1"/>
</dbReference>
<evidence type="ECO:0000256" key="3">
    <source>
        <dbReference type="ARBA" id="ARBA00022692"/>
    </source>
</evidence>
<protein>
    <submittedName>
        <fullName evidence="8">Membrane protein</fullName>
    </submittedName>
</protein>
<comment type="caution">
    <text evidence="8">The sequence shown here is derived from an EMBL/GenBank/DDBJ whole genome shotgun (WGS) entry which is preliminary data.</text>
</comment>
<name>A0ABQ6HU22_9MICO</name>
<feature type="transmembrane region" description="Helical" evidence="6">
    <location>
        <begin position="121"/>
        <end position="148"/>
    </location>
</feature>
<evidence type="ECO:0000256" key="4">
    <source>
        <dbReference type="ARBA" id="ARBA00022989"/>
    </source>
</evidence>
<gene>
    <name evidence="8" type="ORF">GCM10025862_34880</name>
</gene>
<proteinExistence type="predicted"/>
<dbReference type="Pfam" id="PF12823">
    <property type="entry name" value="DUF3817"/>
    <property type="match status" value="1"/>
</dbReference>
<evidence type="ECO:0000256" key="6">
    <source>
        <dbReference type="SAM" id="Phobius"/>
    </source>
</evidence>
<reference evidence="9" key="1">
    <citation type="journal article" date="2019" name="Int. J. Syst. Evol. Microbiol.">
        <title>The Global Catalogue of Microorganisms (GCM) 10K type strain sequencing project: providing services to taxonomists for standard genome sequencing and annotation.</title>
        <authorList>
            <consortium name="The Broad Institute Genomics Platform"/>
            <consortium name="The Broad Institute Genome Sequencing Center for Infectious Disease"/>
            <person name="Wu L."/>
            <person name="Ma J."/>
        </authorList>
    </citation>
    <scope>NUCLEOTIDE SEQUENCE [LARGE SCALE GENOMIC DNA]</scope>
    <source>
        <strain evidence="9">NBRC 105830</strain>
    </source>
</reference>
<evidence type="ECO:0000313" key="9">
    <source>
        <dbReference type="Proteomes" id="UP001157109"/>
    </source>
</evidence>
<keyword evidence="2" id="KW-1003">Cell membrane</keyword>
<sequence length="158" mass="16908">MASLTARPARLYGALARAEMVTWTLLLLGMAAKYALGADWATRIAGGIHGFVFLSYCVVTVLVAVDHRWRARDLLLGLASAVVPYATVPFERSAERRGLVEGEWRLLQSDGPHPTSPVDRAVAWALGSPALAAVGAVVVVSLIFAGLLRLGPPTQWFS</sequence>
<keyword evidence="4 6" id="KW-1133">Transmembrane helix</keyword>
<evidence type="ECO:0000256" key="2">
    <source>
        <dbReference type="ARBA" id="ARBA00022475"/>
    </source>
</evidence>
<evidence type="ECO:0000259" key="7">
    <source>
        <dbReference type="Pfam" id="PF12823"/>
    </source>
</evidence>
<organism evidence="8 9">
    <name type="scientific">Arsenicicoccus piscis</name>
    <dbReference type="NCBI Taxonomy" id="673954"/>
    <lineage>
        <taxon>Bacteria</taxon>
        <taxon>Bacillati</taxon>
        <taxon>Actinomycetota</taxon>
        <taxon>Actinomycetes</taxon>
        <taxon>Micrococcales</taxon>
        <taxon>Intrasporangiaceae</taxon>
        <taxon>Arsenicicoccus</taxon>
    </lineage>
</organism>
<dbReference type="Proteomes" id="UP001157109">
    <property type="component" value="Unassembled WGS sequence"/>
</dbReference>
<feature type="transmembrane region" description="Helical" evidence="6">
    <location>
        <begin position="47"/>
        <end position="65"/>
    </location>
</feature>
<dbReference type="NCBIfam" id="TIGR03954">
    <property type="entry name" value="integ_memb_HG"/>
    <property type="match status" value="1"/>
</dbReference>